<dbReference type="Proteomes" id="UP000515789">
    <property type="component" value="Chromosome"/>
</dbReference>
<evidence type="ECO:0000313" key="2">
    <source>
        <dbReference type="Proteomes" id="UP000515789"/>
    </source>
</evidence>
<evidence type="ECO:0000313" key="1">
    <source>
        <dbReference type="EMBL" id="QMW80381.1"/>
    </source>
</evidence>
<dbReference type="PROSITE" id="PS51354">
    <property type="entry name" value="GLUTAREDOXIN_2"/>
    <property type="match status" value="1"/>
</dbReference>
<accession>A0A7G5N0I8</accession>
<dbReference type="AlphaFoldDB" id="A0A7G5N0I8"/>
<dbReference type="GeneID" id="75054177"/>
<gene>
    <name evidence="1" type="ORF">E5259_23880</name>
</gene>
<dbReference type="Gene3D" id="3.40.30.10">
    <property type="entry name" value="Glutaredoxin"/>
    <property type="match status" value="1"/>
</dbReference>
<dbReference type="EMBL" id="CP039126">
    <property type="protein sequence ID" value="QMW80381.1"/>
    <property type="molecule type" value="Genomic_DNA"/>
</dbReference>
<organism evidence="1 2">
    <name type="scientific">Blautia producta</name>
    <dbReference type="NCBI Taxonomy" id="33035"/>
    <lineage>
        <taxon>Bacteria</taxon>
        <taxon>Bacillati</taxon>
        <taxon>Bacillota</taxon>
        <taxon>Clostridia</taxon>
        <taxon>Lachnospirales</taxon>
        <taxon>Lachnospiraceae</taxon>
        <taxon>Blautia</taxon>
    </lineage>
</organism>
<sequence length="264" mass="30200">MRGKMMLGAVLLLLLAGGAYAVWEINRIPVPVSCYIYDQCGGCSVTDHPCNACTGERQYRIRMENMLEEAGVRDQVDLKIYNVLYSFYRNNLTKAMEAASEPAEMTYPAVFAGSTMLLGQDEVEAKLLSAIREEGAWQKKLGYLLGINKETHMGSREISRIVFFTMEGCPDCQEAKEWLDARNGELGGKLYEKFDFYPVGSEEPGSWEMLKKFYILHGREQESLWVPTIAVNDRCLIGMDEIRNYFEHYDTDEKIRTEVPKDYE</sequence>
<dbReference type="InterPro" id="IPR036249">
    <property type="entry name" value="Thioredoxin-like_sf"/>
</dbReference>
<proteinExistence type="predicted"/>
<protein>
    <submittedName>
        <fullName evidence="1">Uncharacterized protein</fullName>
    </submittedName>
</protein>
<reference evidence="1 2" key="1">
    <citation type="submission" date="2019-04" db="EMBL/GenBank/DDBJ databases">
        <authorList>
            <person name="Schori C."/>
            <person name="Ahrens C."/>
        </authorList>
    </citation>
    <scope>NUCLEOTIDE SEQUENCE [LARGE SCALE GENOMIC DNA]</scope>
    <source>
        <strain evidence="1 2">DSM 2950</strain>
    </source>
</reference>
<name>A0A7G5N0I8_9FIRM</name>
<dbReference type="SUPFAM" id="SSF52833">
    <property type="entry name" value="Thioredoxin-like"/>
    <property type="match status" value="1"/>
</dbReference>
<dbReference type="RefSeq" id="WP_018597804.1">
    <property type="nucleotide sequence ID" value="NZ_AP031416.1"/>
</dbReference>